<dbReference type="PANTHER" id="PTHR28538">
    <property type="entry name" value="INTEGRAL INNER NUCLEAR MEMBRANE PROTEIN IMA1"/>
    <property type="match status" value="1"/>
</dbReference>
<keyword evidence="5" id="KW-0539">Nucleus</keyword>
<accession>A0A0M9VP91</accession>
<dbReference type="GO" id="GO:0034506">
    <property type="term" value="C:chromosome, centromeric core domain"/>
    <property type="evidence" value="ECO:0007669"/>
    <property type="project" value="TreeGrafter"/>
</dbReference>
<dbReference type="VEuPathDB" id="FungiDB:Malapachy_3868"/>
<name>A0A0M9VP91_9BASI</name>
<dbReference type="PANTHER" id="PTHR28538:SF1">
    <property type="entry name" value="INTEGRAL INNER NUCLEAR MEMBRANE PROTEIN IMA1"/>
    <property type="match status" value="1"/>
</dbReference>
<dbReference type="GO" id="GO:0005637">
    <property type="term" value="C:nuclear inner membrane"/>
    <property type="evidence" value="ECO:0007669"/>
    <property type="project" value="UniProtKB-SubCell"/>
</dbReference>
<feature type="transmembrane region" description="Helical" evidence="6">
    <location>
        <begin position="259"/>
        <end position="279"/>
    </location>
</feature>
<evidence type="ECO:0000313" key="9">
    <source>
        <dbReference type="Proteomes" id="UP000037751"/>
    </source>
</evidence>
<dbReference type="Proteomes" id="UP000037751">
    <property type="component" value="Unassembled WGS sequence"/>
</dbReference>
<dbReference type="RefSeq" id="XP_017991637.1">
    <property type="nucleotide sequence ID" value="XM_018138327.1"/>
</dbReference>
<comment type="subcellular location">
    <subcellularLocation>
        <location evidence="1">Nucleus inner membrane</location>
        <topology evidence="1">Multi-pass membrane protein</topology>
    </subcellularLocation>
</comment>
<gene>
    <name evidence="8" type="ORF">Malapachy_3868</name>
</gene>
<protein>
    <recommendedName>
        <fullName evidence="7">Ima1 N-terminal domain-containing protein</fullName>
    </recommendedName>
</protein>
<evidence type="ECO:0000256" key="4">
    <source>
        <dbReference type="ARBA" id="ARBA00023136"/>
    </source>
</evidence>
<evidence type="ECO:0000256" key="3">
    <source>
        <dbReference type="ARBA" id="ARBA00022989"/>
    </source>
</evidence>
<evidence type="ECO:0000256" key="5">
    <source>
        <dbReference type="ARBA" id="ARBA00023242"/>
    </source>
</evidence>
<evidence type="ECO:0000256" key="2">
    <source>
        <dbReference type="ARBA" id="ARBA00022692"/>
    </source>
</evidence>
<dbReference type="GO" id="GO:0034992">
    <property type="term" value="C:microtubule organizing center attachment site"/>
    <property type="evidence" value="ECO:0007669"/>
    <property type="project" value="TreeGrafter"/>
</dbReference>
<evidence type="ECO:0000256" key="6">
    <source>
        <dbReference type="SAM" id="Phobius"/>
    </source>
</evidence>
<reference evidence="8 9" key="1">
    <citation type="submission" date="2015-07" db="EMBL/GenBank/DDBJ databases">
        <title>Draft Genome Sequence of Malassezia furfur CBS1878 and Malassezia pachydermatis CBS1879.</title>
        <authorList>
            <person name="Triana S."/>
            <person name="Ohm R."/>
            <person name="Gonzalez A."/>
            <person name="DeCock H."/>
            <person name="Restrepo S."/>
            <person name="Celis A."/>
        </authorList>
    </citation>
    <scope>NUCLEOTIDE SEQUENCE [LARGE SCALE GENOMIC DNA]</scope>
    <source>
        <strain evidence="8 9">CBS 1879</strain>
    </source>
</reference>
<dbReference type="GO" id="GO:0071765">
    <property type="term" value="P:nuclear inner membrane organization"/>
    <property type="evidence" value="ECO:0007669"/>
    <property type="project" value="InterPro"/>
</dbReference>
<dbReference type="GeneID" id="28730203"/>
<dbReference type="EMBL" id="LGAV01000004">
    <property type="protein sequence ID" value="KOS14005.1"/>
    <property type="molecule type" value="Genomic_DNA"/>
</dbReference>
<dbReference type="InterPro" id="IPR042321">
    <property type="entry name" value="Ima1"/>
</dbReference>
<keyword evidence="3 6" id="KW-1133">Transmembrane helix</keyword>
<dbReference type="OrthoDB" id="5966927at2759"/>
<keyword evidence="9" id="KW-1185">Reference proteome</keyword>
<organism evidence="8 9">
    <name type="scientific">Malassezia pachydermatis</name>
    <dbReference type="NCBI Taxonomy" id="77020"/>
    <lineage>
        <taxon>Eukaryota</taxon>
        <taxon>Fungi</taxon>
        <taxon>Dikarya</taxon>
        <taxon>Basidiomycota</taxon>
        <taxon>Ustilaginomycotina</taxon>
        <taxon>Malasseziomycetes</taxon>
        <taxon>Malasseziales</taxon>
        <taxon>Malasseziaceae</taxon>
        <taxon>Malassezia</taxon>
    </lineage>
</organism>
<dbReference type="Pfam" id="PF09779">
    <property type="entry name" value="Ima1_N"/>
    <property type="match status" value="1"/>
</dbReference>
<keyword evidence="2 6" id="KW-0812">Transmembrane</keyword>
<feature type="transmembrane region" description="Helical" evidence="6">
    <location>
        <begin position="429"/>
        <end position="449"/>
    </location>
</feature>
<dbReference type="AlphaFoldDB" id="A0A0M9VP91"/>
<proteinExistence type="predicted"/>
<dbReference type="GO" id="GO:0044732">
    <property type="term" value="C:mitotic spindle pole body"/>
    <property type="evidence" value="ECO:0007669"/>
    <property type="project" value="TreeGrafter"/>
</dbReference>
<feature type="transmembrane region" description="Helical" evidence="6">
    <location>
        <begin position="204"/>
        <end position="224"/>
    </location>
</feature>
<keyword evidence="4 6" id="KW-0472">Membrane</keyword>
<comment type="caution">
    <text evidence="8">The sequence shown here is derived from an EMBL/GenBank/DDBJ whole genome shotgun (WGS) entry which is preliminary data.</text>
</comment>
<evidence type="ECO:0000313" key="8">
    <source>
        <dbReference type="EMBL" id="KOS14005.1"/>
    </source>
</evidence>
<evidence type="ECO:0000259" key="7">
    <source>
        <dbReference type="Pfam" id="PF09779"/>
    </source>
</evidence>
<sequence>MRRAWGWLTRRRASPAESTCYYCGTTSLLVPPYGDTSDLPSCYAADVATQVSAGTRTRWYCSVCQAWNLADTQGHVLDTYEPVILDTPSHAVRTSASSDTPVFCRTCLANQTLVTNLLASYLSDDDPSTDESRMAAYPAYRASLEQRYPMVCAQCQPRVDARLRQTEQQWQSAALGAWVDQTQTQVRAAKPVSLPVWHRLRHGLVVMGAWTSYLAGLAVLWLVWDGTLQRPWPWLAGLSCVPIWYDARPTSTASPWPWRIVWCSAWAARLLVYCHAYVVPLPPRTWHMVRIGAWLLQSQLVPLMWTQRYTMRHTQPWLRRVPNATSTSATSMQTTSTDPLAAMSLHETIPAPPPPLDTLLQDTTAAVAADDDDEAMDIEPEQREKPTWVMGPQRFSGPTDSGLEELFGRALHLDAPRATSSWTVETRRWATLPAPVWLGLGAAVVYAMYVSWS</sequence>
<feature type="domain" description="Ima1 N-terminal" evidence="7">
    <location>
        <begin position="42"/>
        <end position="159"/>
    </location>
</feature>
<evidence type="ECO:0000256" key="1">
    <source>
        <dbReference type="ARBA" id="ARBA00004473"/>
    </source>
</evidence>
<dbReference type="InterPro" id="IPR018617">
    <property type="entry name" value="Ima1_N"/>
</dbReference>